<dbReference type="Pfam" id="PF01451">
    <property type="entry name" value="LMWPc"/>
    <property type="match status" value="1"/>
</dbReference>
<dbReference type="InterPro" id="IPR050438">
    <property type="entry name" value="LMW_PTPase"/>
</dbReference>
<feature type="active site" description="Nucleophile" evidence="4">
    <location>
        <position position="13"/>
    </location>
</feature>
<organism evidence="6 7">
    <name type="scientific">Rhodococcoides trifolii</name>
    <dbReference type="NCBI Taxonomy" id="908250"/>
    <lineage>
        <taxon>Bacteria</taxon>
        <taxon>Bacillati</taxon>
        <taxon>Actinomycetota</taxon>
        <taxon>Actinomycetes</taxon>
        <taxon>Mycobacteriales</taxon>
        <taxon>Nocardiaceae</taxon>
        <taxon>Rhodococcoides</taxon>
    </lineage>
</organism>
<keyword evidence="2" id="KW-0378">Hydrolase</keyword>
<feature type="active site" description="Nucleophile" evidence="4">
    <location>
        <position position="7"/>
    </location>
</feature>
<protein>
    <submittedName>
        <fullName evidence="6">Protein-tyrosine-phosphatase</fullName>
    </submittedName>
</protein>
<dbReference type="EMBL" id="BMCU01000007">
    <property type="protein sequence ID" value="GGG28168.1"/>
    <property type="molecule type" value="Genomic_DNA"/>
</dbReference>
<comment type="caution">
    <text evidence="6">The sequence shown here is derived from an EMBL/GenBank/DDBJ whole genome shotgun (WGS) entry which is preliminary data.</text>
</comment>
<dbReference type="Proteomes" id="UP000654257">
    <property type="component" value="Unassembled WGS sequence"/>
</dbReference>
<comment type="similarity">
    <text evidence="1">Belongs to the low molecular weight phosphotyrosine protein phosphatase family.</text>
</comment>
<dbReference type="PRINTS" id="PR00719">
    <property type="entry name" value="LMWPTPASE"/>
</dbReference>
<gene>
    <name evidence="6" type="ORF">GCM10007304_47490</name>
</gene>
<accession>A0A917G877</accession>
<name>A0A917G877_9NOCA</name>
<reference evidence="6" key="2">
    <citation type="submission" date="2020-09" db="EMBL/GenBank/DDBJ databases">
        <authorList>
            <person name="Sun Q."/>
            <person name="Sedlacek I."/>
        </authorList>
    </citation>
    <scope>NUCLEOTIDE SEQUENCE</scope>
    <source>
        <strain evidence="6">CCM 7905</strain>
    </source>
</reference>
<dbReference type="Gene3D" id="3.40.50.2300">
    <property type="match status" value="1"/>
</dbReference>
<dbReference type="PANTHER" id="PTHR11717">
    <property type="entry name" value="LOW MOLECULAR WEIGHT PROTEIN TYROSINE PHOSPHATASE"/>
    <property type="match status" value="1"/>
</dbReference>
<dbReference type="InterPro" id="IPR017867">
    <property type="entry name" value="Tyr_phospatase_low_mol_wt"/>
</dbReference>
<dbReference type="GO" id="GO:0004725">
    <property type="term" value="F:protein tyrosine phosphatase activity"/>
    <property type="evidence" value="ECO:0007669"/>
    <property type="project" value="InterPro"/>
</dbReference>
<sequence>MHVLFVCTGNICRSPTAERLVQAYAAERGLTVTAESAGTRAVVGHGVEATASDVLVSLGGSPDGFAARRLTADIAAKADVIVTMTARHRDGVLAVAPRKLRTTFTLLEASELAARTGSGDPAAWYRARVTAPVAALDIDDPIGQSVVVFESIGQQISDALGPLLEVWE</sequence>
<keyword evidence="7" id="KW-1185">Reference proteome</keyword>
<dbReference type="InterPro" id="IPR023485">
    <property type="entry name" value="Ptyr_pPase"/>
</dbReference>
<dbReference type="SMART" id="SM00226">
    <property type="entry name" value="LMWPc"/>
    <property type="match status" value="1"/>
</dbReference>
<dbReference type="PANTHER" id="PTHR11717:SF31">
    <property type="entry name" value="LOW MOLECULAR WEIGHT PROTEIN-TYROSINE-PHOSPHATASE ETP-RELATED"/>
    <property type="match status" value="1"/>
</dbReference>
<reference evidence="6" key="1">
    <citation type="journal article" date="2014" name="Int. J. Syst. Evol. Microbiol.">
        <title>Complete genome sequence of Corynebacterium casei LMG S-19264T (=DSM 44701T), isolated from a smear-ripened cheese.</title>
        <authorList>
            <consortium name="US DOE Joint Genome Institute (JGI-PGF)"/>
            <person name="Walter F."/>
            <person name="Albersmeier A."/>
            <person name="Kalinowski J."/>
            <person name="Ruckert C."/>
        </authorList>
    </citation>
    <scope>NUCLEOTIDE SEQUENCE</scope>
    <source>
        <strain evidence="6">CCM 7905</strain>
    </source>
</reference>
<evidence type="ECO:0000256" key="2">
    <source>
        <dbReference type="ARBA" id="ARBA00022801"/>
    </source>
</evidence>
<evidence type="ECO:0000313" key="6">
    <source>
        <dbReference type="EMBL" id="GGG28168.1"/>
    </source>
</evidence>
<proteinExistence type="inferred from homology"/>
<dbReference type="SUPFAM" id="SSF52788">
    <property type="entry name" value="Phosphotyrosine protein phosphatases I"/>
    <property type="match status" value="1"/>
</dbReference>
<evidence type="ECO:0000256" key="1">
    <source>
        <dbReference type="ARBA" id="ARBA00011063"/>
    </source>
</evidence>
<dbReference type="InterPro" id="IPR036196">
    <property type="entry name" value="Ptyr_pPase_sf"/>
</dbReference>
<dbReference type="RefSeq" id="WP_188547732.1">
    <property type="nucleotide sequence ID" value="NZ_BMCU01000007.1"/>
</dbReference>
<dbReference type="AlphaFoldDB" id="A0A917G877"/>
<evidence type="ECO:0000259" key="5">
    <source>
        <dbReference type="SMART" id="SM00226"/>
    </source>
</evidence>
<evidence type="ECO:0000313" key="7">
    <source>
        <dbReference type="Proteomes" id="UP000654257"/>
    </source>
</evidence>
<evidence type="ECO:0000256" key="3">
    <source>
        <dbReference type="ARBA" id="ARBA00022912"/>
    </source>
</evidence>
<keyword evidence="3" id="KW-0904">Protein phosphatase</keyword>
<feature type="domain" description="Phosphotyrosine protein phosphatase I" evidence="5">
    <location>
        <begin position="1"/>
        <end position="166"/>
    </location>
</feature>
<evidence type="ECO:0000256" key="4">
    <source>
        <dbReference type="PIRSR" id="PIRSR617867-1"/>
    </source>
</evidence>